<evidence type="ECO:0000259" key="3">
    <source>
        <dbReference type="Pfam" id="PF10415"/>
    </source>
</evidence>
<dbReference type="Pfam" id="PF00206">
    <property type="entry name" value="Lyase_1"/>
    <property type="match status" value="1"/>
</dbReference>
<evidence type="ECO:0000259" key="2">
    <source>
        <dbReference type="Pfam" id="PF00206"/>
    </source>
</evidence>
<dbReference type="SUPFAM" id="SSF48557">
    <property type="entry name" value="L-aspartase-like"/>
    <property type="match status" value="1"/>
</dbReference>
<dbReference type="Gene3D" id="1.10.275.10">
    <property type="entry name" value="Fumarase/aspartase (N-terminal domain)"/>
    <property type="match status" value="1"/>
</dbReference>
<evidence type="ECO:0000313" key="4">
    <source>
        <dbReference type="EMBL" id="GLR53647.1"/>
    </source>
</evidence>
<keyword evidence="5" id="KW-1185">Reference proteome</keyword>
<organism evidence="4 5">
    <name type="scientific">Shinella yambaruensis</name>
    <dbReference type="NCBI Taxonomy" id="415996"/>
    <lineage>
        <taxon>Bacteria</taxon>
        <taxon>Pseudomonadati</taxon>
        <taxon>Pseudomonadota</taxon>
        <taxon>Alphaproteobacteria</taxon>
        <taxon>Hyphomicrobiales</taxon>
        <taxon>Rhizobiaceae</taxon>
        <taxon>Shinella</taxon>
    </lineage>
</organism>
<accession>A0ABQ5ZSE6</accession>
<dbReference type="PANTHER" id="PTHR42696">
    <property type="entry name" value="ASPARTATE AMMONIA-LYASE"/>
    <property type="match status" value="1"/>
</dbReference>
<comment type="caution">
    <text evidence="4">The sequence shown here is derived from an EMBL/GenBank/DDBJ whole genome shotgun (WGS) entry which is preliminary data.</text>
</comment>
<feature type="domain" description="Fumarate lyase N-terminal" evidence="2">
    <location>
        <begin position="33"/>
        <end position="355"/>
    </location>
</feature>
<dbReference type="Gene3D" id="1.10.40.30">
    <property type="entry name" value="Fumarase/aspartase (C-terminal domain)"/>
    <property type="match status" value="1"/>
</dbReference>
<dbReference type="InterPro" id="IPR022761">
    <property type="entry name" value="Fumarate_lyase_N"/>
</dbReference>
<dbReference type="InterPro" id="IPR051546">
    <property type="entry name" value="Aspartate_Ammonia-Lyase"/>
</dbReference>
<protein>
    <submittedName>
        <fullName evidence="4">Aspartate ammonia-lyase</fullName>
    </submittedName>
</protein>
<dbReference type="Proteomes" id="UP001156702">
    <property type="component" value="Unassembled WGS sequence"/>
</dbReference>
<dbReference type="NCBIfam" id="NF008909">
    <property type="entry name" value="PRK12273.1"/>
    <property type="match status" value="1"/>
</dbReference>
<proteinExistence type="predicted"/>
<dbReference type="PRINTS" id="PR00149">
    <property type="entry name" value="FUMRATELYASE"/>
</dbReference>
<sequence>MPEEAIATRDAAVQPPLRLEEDAIGTRLIQDSVAYGIQTVRATENFSISGRTIADIEGFVPAILTIKLAAARANHKAGDLDGRLADAIEVAALEQLRGIRREDYPVDIYHGGGGTAANMNVNEVLANRASEILTGRKGFDPVHPNTHVNMSQSTNDVIPAAMKISVGNELSKLKDVLTGLIGVLADKERELADAVKLARTCLQDALPITFAQQFSGYRAAFERQARELEVSEMACCGLPLGATAVGTGFGASADYRRLVYEELQALTDTHYHQEENLFDALQNADHWIRVSAVLKAIAITLSKLSADLRLMASGPRAGFGEISLPAVQPGSSIMPGKVNPVMPEMIMQVAFRVIGNDATVTRAAEGELDLNVWESIILEAISESIRLLRQGISLFVDRCLSGVQVNVDRTQDDASRSLALSTALAAIYGYPAASAVAKHAALQGLSVRHAAIACGLMNEREADDLFADISVFADPNRCANLIASFRRLVSGSTMQRPSAGVGP</sequence>
<dbReference type="PROSITE" id="PS00163">
    <property type="entry name" value="FUMARATE_LYASES"/>
    <property type="match status" value="1"/>
</dbReference>
<name>A0ABQ5ZSE6_9HYPH</name>
<dbReference type="InterPro" id="IPR024083">
    <property type="entry name" value="Fumarase/histidase_N"/>
</dbReference>
<dbReference type="InterPro" id="IPR018951">
    <property type="entry name" value="Fumarase_C_C"/>
</dbReference>
<keyword evidence="1" id="KW-0456">Lyase</keyword>
<reference evidence="5" key="1">
    <citation type="journal article" date="2019" name="Int. J. Syst. Evol. Microbiol.">
        <title>The Global Catalogue of Microorganisms (GCM) 10K type strain sequencing project: providing services to taxonomists for standard genome sequencing and annotation.</title>
        <authorList>
            <consortium name="The Broad Institute Genomics Platform"/>
            <consortium name="The Broad Institute Genome Sequencing Center for Infectious Disease"/>
            <person name="Wu L."/>
            <person name="Ma J."/>
        </authorList>
    </citation>
    <scope>NUCLEOTIDE SEQUENCE [LARGE SCALE GENOMIC DNA]</scope>
    <source>
        <strain evidence="5">NBRC 102122</strain>
    </source>
</reference>
<dbReference type="InterPro" id="IPR020557">
    <property type="entry name" value="Fumarate_lyase_CS"/>
</dbReference>
<evidence type="ECO:0000313" key="5">
    <source>
        <dbReference type="Proteomes" id="UP001156702"/>
    </source>
</evidence>
<evidence type="ECO:0000256" key="1">
    <source>
        <dbReference type="ARBA" id="ARBA00023239"/>
    </source>
</evidence>
<dbReference type="Pfam" id="PF10415">
    <property type="entry name" value="FumaraseC_C"/>
    <property type="match status" value="1"/>
</dbReference>
<feature type="domain" description="Fumarase C C-terminal" evidence="3">
    <location>
        <begin position="422"/>
        <end position="466"/>
    </location>
</feature>
<dbReference type="InterPro" id="IPR000362">
    <property type="entry name" value="Fumarate_lyase_fam"/>
</dbReference>
<dbReference type="PANTHER" id="PTHR42696:SF2">
    <property type="entry name" value="ASPARTATE AMMONIA-LYASE"/>
    <property type="match status" value="1"/>
</dbReference>
<gene>
    <name evidence="4" type="ORF">GCM10007923_48630</name>
</gene>
<dbReference type="EMBL" id="BSOP01000042">
    <property type="protein sequence ID" value="GLR53647.1"/>
    <property type="molecule type" value="Genomic_DNA"/>
</dbReference>
<dbReference type="Gene3D" id="1.20.200.10">
    <property type="entry name" value="Fumarase/aspartase (Central domain)"/>
    <property type="match status" value="1"/>
</dbReference>
<dbReference type="InterPro" id="IPR008948">
    <property type="entry name" value="L-Aspartase-like"/>
</dbReference>